<comment type="caution">
    <text evidence="5">The sequence shown here is derived from an EMBL/GenBank/DDBJ whole genome shotgun (WGS) entry which is preliminary data.</text>
</comment>
<gene>
    <name evidence="5" type="ORF">FHX68_1007</name>
</gene>
<dbReference type="PANTHER" id="PTHR43685">
    <property type="entry name" value="GLYCOSYLTRANSFERASE"/>
    <property type="match status" value="1"/>
</dbReference>
<evidence type="ECO:0000256" key="2">
    <source>
        <dbReference type="ARBA" id="ARBA00022676"/>
    </source>
</evidence>
<evidence type="ECO:0000259" key="4">
    <source>
        <dbReference type="Pfam" id="PF00535"/>
    </source>
</evidence>
<keyword evidence="3 5" id="KW-0808">Transferase</keyword>
<dbReference type="Pfam" id="PF00535">
    <property type="entry name" value="Glycos_transf_2"/>
    <property type="match status" value="1"/>
</dbReference>
<dbReference type="GO" id="GO:0016757">
    <property type="term" value="F:glycosyltransferase activity"/>
    <property type="evidence" value="ECO:0007669"/>
    <property type="project" value="UniProtKB-KW"/>
</dbReference>
<dbReference type="Gene3D" id="3.90.550.10">
    <property type="entry name" value="Spore Coat Polysaccharide Biosynthesis Protein SpsA, Chain A"/>
    <property type="match status" value="1"/>
</dbReference>
<evidence type="ECO:0000256" key="3">
    <source>
        <dbReference type="ARBA" id="ARBA00022679"/>
    </source>
</evidence>
<dbReference type="Proteomes" id="UP000319804">
    <property type="component" value="Unassembled WGS sequence"/>
</dbReference>
<dbReference type="InterPro" id="IPR001173">
    <property type="entry name" value="Glyco_trans_2-like"/>
</dbReference>
<dbReference type="EMBL" id="VFPS01000001">
    <property type="protein sequence ID" value="TQN00882.1"/>
    <property type="molecule type" value="Genomic_DNA"/>
</dbReference>
<evidence type="ECO:0000256" key="1">
    <source>
        <dbReference type="ARBA" id="ARBA00006739"/>
    </source>
</evidence>
<dbReference type="InterPro" id="IPR050834">
    <property type="entry name" value="Glycosyltransf_2"/>
</dbReference>
<dbReference type="CDD" id="cd00761">
    <property type="entry name" value="Glyco_tranf_GTA_type"/>
    <property type="match status" value="1"/>
</dbReference>
<comment type="similarity">
    <text evidence="1">Belongs to the glycosyltransferase 2 family.</text>
</comment>
<organism evidence="5 6">
    <name type="scientific">Microbacterium lacticum</name>
    <dbReference type="NCBI Taxonomy" id="33885"/>
    <lineage>
        <taxon>Bacteria</taxon>
        <taxon>Bacillati</taxon>
        <taxon>Actinomycetota</taxon>
        <taxon>Actinomycetes</taxon>
        <taxon>Micrococcales</taxon>
        <taxon>Microbacteriaceae</taxon>
        <taxon>Microbacterium</taxon>
    </lineage>
</organism>
<dbReference type="RefSeq" id="WP_373288705.1">
    <property type="nucleotide sequence ID" value="NZ_BJNA01000021.1"/>
</dbReference>
<protein>
    <submittedName>
        <fullName evidence="5">Glycosyltransferase involved in cell wall biosynthesis</fullName>
    </submittedName>
</protein>
<dbReference type="PANTHER" id="PTHR43685:SF5">
    <property type="entry name" value="GLYCOSYLTRANSFERASE EPSE-RELATED"/>
    <property type="match status" value="1"/>
</dbReference>
<dbReference type="SUPFAM" id="SSF53448">
    <property type="entry name" value="Nucleotide-diphospho-sugar transferases"/>
    <property type="match status" value="1"/>
</dbReference>
<keyword evidence="6" id="KW-1185">Reference proteome</keyword>
<keyword evidence="2" id="KW-0328">Glycosyltransferase</keyword>
<accession>A0A4Y3ULA8</accession>
<feature type="domain" description="Glycosyltransferase 2-like" evidence="4">
    <location>
        <begin position="20"/>
        <end position="138"/>
    </location>
</feature>
<evidence type="ECO:0000313" key="5">
    <source>
        <dbReference type="EMBL" id="TQN00882.1"/>
    </source>
</evidence>
<sequence length="333" mass="36238">MSIAADPTPDAPAAPDALVTVIMPGRDVADYVAEALSSLRAQTLTRWRAILVDDASRDATAELFARAAASDPRFRLVRLERPRGLGAARNVGLDLVETPYVAFLDADDVMTPTALERLVATLSASGSDVAVGAYVRLRPDVDGGYVTGEVQPWVRAATDPERRGTTLAEHPEISGNVVAWSKLSRVELWRRNALRFPEGALYEDQVVAQLLYVHARAIDVIPDVVVHWRERADGSSLTQRKAAVAVLSDYLTGMRDGIAILDSAGHRAAARARVRLILEMDTPPLVRIAEGHPDATYRRLLGEFVRELTARADLEALELDPQTAALRSAAVLW</sequence>
<dbReference type="InterPro" id="IPR029044">
    <property type="entry name" value="Nucleotide-diphossugar_trans"/>
</dbReference>
<reference evidence="5 6" key="1">
    <citation type="submission" date="2019-06" db="EMBL/GenBank/DDBJ databases">
        <title>Sequencing the genomes of 1000 actinobacteria strains.</title>
        <authorList>
            <person name="Klenk H.-P."/>
        </authorList>
    </citation>
    <scope>NUCLEOTIDE SEQUENCE [LARGE SCALE GENOMIC DNA]</scope>
    <source>
        <strain evidence="5 6">DSM 20427</strain>
    </source>
</reference>
<proteinExistence type="inferred from homology"/>
<dbReference type="AlphaFoldDB" id="A0A4Y3ULA8"/>
<name>A0A4Y3ULA8_9MICO</name>
<evidence type="ECO:0000313" key="6">
    <source>
        <dbReference type="Proteomes" id="UP000319804"/>
    </source>
</evidence>